<dbReference type="GeneID" id="41605968"/>
<name>A0A0E3PDM9_9EURY</name>
<dbReference type="RefSeq" id="WP_187151924.1">
    <property type="nucleotide sequence ID" value="NZ_CP009507.1"/>
</dbReference>
<organism evidence="1 2">
    <name type="scientific">Methanosarcina siciliae HI350</name>
    <dbReference type="NCBI Taxonomy" id="1434119"/>
    <lineage>
        <taxon>Archaea</taxon>
        <taxon>Methanobacteriati</taxon>
        <taxon>Methanobacteriota</taxon>
        <taxon>Stenosarchaea group</taxon>
        <taxon>Methanomicrobia</taxon>
        <taxon>Methanosarcinales</taxon>
        <taxon>Methanosarcinaceae</taxon>
        <taxon>Methanosarcina</taxon>
    </lineage>
</organism>
<accession>A0A0E3PDM9</accession>
<dbReference type="AlphaFoldDB" id="A0A0E3PDM9"/>
<dbReference type="PATRIC" id="fig|1434119.4.peg.2458"/>
<sequence>MSLSPYVLDKLEAYTGEGKRFSTVSDAVNTALIEMFHRFELRELAEAVKIEEDIFEREKREEKQEKKR</sequence>
<dbReference type="KEGG" id="msz:MSSIH_1912"/>
<proteinExistence type="predicted"/>
<reference evidence="1 2" key="1">
    <citation type="submission" date="2014-07" db="EMBL/GenBank/DDBJ databases">
        <title>Methanogenic archaea and the global carbon cycle.</title>
        <authorList>
            <person name="Henriksen J.R."/>
            <person name="Luke J."/>
            <person name="Reinhart S."/>
            <person name="Benedict M.N."/>
            <person name="Youngblut N.D."/>
            <person name="Metcalf M.E."/>
            <person name="Whitaker R.J."/>
            <person name="Metcalf W.W."/>
        </authorList>
    </citation>
    <scope>NUCLEOTIDE SEQUENCE [LARGE SCALE GENOMIC DNA]</scope>
    <source>
        <strain evidence="1 2">HI350</strain>
    </source>
</reference>
<evidence type="ECO:0000313" key="2">
    <source>
        <dbReference type="Proteomes" id="UP000033092"/>
    </source>
</evidence>
<dbReference type="Proteomes" id="UP000033092">
    <property type="component" value="Chromosome"/>
</dbReference>
<evidence type="ECO:0000313" key="1">
    <source>
        <dbReference type="EMBL" id="AKB32602.1"/>
    </source>
</evidence>
<dbReference type="HOGENOM" id="CLU_2784164_0_0_2"/>
<protein>
    <submittedName>
        <fullName evidence="1">Uncharacterized protein</fullName>
    </submittedName>
</protein>
<dbReference type="EMBL" id="CP009507">
    <property type="protein sequence ID" value="AKB32602.1"/>
    <property type="molecule type" value="Genomic_DNA"/>
</dbReference>
<gene>
    <name evidence="1" type="ORF">MSSIH_1912</name>
</gene>